<evidence type="ECO:0000256" key="1">
    <source>
        <dbReference type="SAM" id="MobiDB-lite"/>
    </source>
</evidence>
<protein>
    <submittedName>
        <fullName evidence="2">Uncharacterized protein</fullName>
    </submittedName>
</protein>
<organism evidence="2 3">
    <name type="scientific">Petrolisthes manimaculis</name>
    <dbReference type="NCBI Taxonomy" id="1843537"/>
    <lineage>
        <taxon>Eukaryota</taxon>
        <taxon>Metazoa</taxon>
        <taxon>Ecdysozoa</taxon>
        <taxon>Arthropoda</taxon>
        <taxon>Crustacea</taxon>
        <taxon>Multicrustacea</taxon>
        <taxon>Malacostraca</taxon>
        <taxon>Eumalacostraca</taxon>
        <taxon>Eucarida</taxon>
        <taxon>Decapoda</taxon>
        <taxon>Pleocyemata</taxon>
        <taxon>Anomura</taxon>
        <taxon>Galatheoidea</taxon>
        <taxon>Porcellanidae</taxon>
        <taxon>Petrolisthes</taxon>
    </lineage>
</organism>
<keyword evidence="3" id="KW-1185">Reference proteome</keyword>
<comment type="caution">
    <text evidence="2">The sequence shown here is derived from an EMBL/GenBank/DDBJ whole genome shotgun (WGS) entry which is preliminary data.</text>
</comment>
<gene>
    <name evidence="2" type="ORF">Pmani_026925</name>
</gene>
<proteinExistence type="predicted"/>
<sequence length="95" mass="10886">MVEGDHKLSVFFSSRVYQKQDMLLYTLYLDTETELDMTTTHEDERLPACHSLPHTESLIAGTTPHPLPRPPPHHTIIRPPRHHLHLKLNGVCSDS</sequence>
<feature type="region of interest" description="Disordered" evidence="1">
    <location>
        <begin position="56"/>
        <end position="79"/>
    </location>
</feature>
<reference evidence="2" key="1">
    <citation type="submission" date="2023-11" db="EMBL/GenBank/DDBJ databases">
        <title>Genome assemblies of two species of porcelain crab, Petrolisthes cinctipes and Petrolisthes manimaculis (Anomura: Porcellanidae).</title>
        <authorList>
            <person name="Angst P."/>
        </authorList>
    </citation>
    <scope>NUCLEOTIDE SEQUENCE</scope>
    <source>
        <strain evidence="2">PB745_02</strain>
        <tissue evidence="2">Gill</tissue>
    </source>
</reference>
<dbReference type="Proteomes" id="UP001292094">
    <property type="component" value="Unassembled WGS sequence"/>
</dbReference>
<dbReference type="EMBL" id="JAWZYT010002970">
    <property type="protein sequence ID" value="KAK4300898.1"/>
    <property type="molecule type" value="Genomic_DNA"/>
</dbReference>
<evidence type="ECO:0000313" key="2">
    <source>
        <dbReference type="EMBL" id="KAK4300898.1"/>
    </source>
</evidence>
<name>A0AAE1P377_9EUCA</name>
<evidence type="ECO:0000313" key="3">
    <source>
        <dbReference type="Proteomes" id="UP001292094"/>
    </source>
</evidence>
<accession>A0AAE1P377</accession>
<dbReference type="AlphaFoldDB" id="A0AAE1P377"/>